<evidence type="ECO:0000313" key="1">
    <source>
        <dbReference type="EMBL" id="KAK3593180.1"/>
    </source>
</evidence>
<reference evidence="1" key="1">
    <citation type="journal article" date="2021" name="Genome Biol. Evol.">
        <title>A High-Quality Reference Genome for a Parasitic Bivalve with Doubly Uniparental Inheritance (Bivalvia: Unionida).</title>
        <authorList>
            <person name="Smith C.H."/>
        </authorList>
    </citation>
    <scope>NUCLEOTIDE SEQUENCE</scope>
    <source>
        <strain evidence="1">CHS0354</strain>
    </source>
</reference>
<evidence type="ECO:0000313" key="2">
    <source>
        <dbReference type="Proteomes" id="UP001195483"/>
    </source>
</evidence>
<gene>
    <name evidence="1" type="ORF">CHS0354_039666</name>
</gene>
<proteinExistence type="predicted"/>
<name>A0AAE0SJM2_9BIVA</name>
<comment type="caution">
    <text evidence="1">The sequence shown here is derived from an EMBL/GenBank/DDBJ whole genome shotgun (WGS) entry which is preliminary data.</text>
</comment>
<reference evidence="1" key="2">
    <citation type="journal article" date="2021" name="Genome Biol. Evol.">
        <title>Developing a high-quality reference genome for a parasitic bivalve with doubly uniparental inheritance (Bivalvia: Unionida).</title>
        <authorList>
            <person name="Smith C.H."/>
        </authorList>
    </citation>
    <scope>NUCLEOTIDE SEQUENCE</scope>
    <source>
        <strain evidence="1">CHS0354</strain>
        <tissue evidence="1">Mantle</tissue>
    </source>
</reference>
<keyword evidence="2" id="KW-1185">Reference proteome</keyword>
<protein>
    <submittedName>
        <fullName evidence="1">Uncharacterized protein</fullName>
    </submittedName>
</protein>
<accession>A0AAE0SJM2</accession>
<dbReference type="AlphaFoldDB" id="A0AAE0SJM2"/>
<reference evidence="1" key="3">
    <citation type="submission" date="2023-05" db="EMBL/GenBank/DDBJ databases">
        <authorList>
            <person name="Smith C.H."/>
        </authorList>
    </citation>
    <scope>NUCLEOTIDE SEQUENCE</scope>
    <source>
        <strain evidence="1">CHS0354</strain>
        <tissue evidence="1">Mantle</tissue>
    </source>
</reference>
<dbReference type="Proteomes" id="UP001195483">
    <property type="component" value="Unassembled WGS sequence"/>
</dbReference>
<sequence length="71" mass="8225">MAKNVQFLVVLAGFNRFGTGVNRFELVRSSWNRLEPGFNRFGTGLNRFELARTGWNRLKPAEIGYDLFRTD</sequence>
<organism evidence="1 2">
    <name type="scientific">Potamilus streckersoni</name>
    <dbReference type="NCBI Taxonomy" id="2493646"/>
    <lineage>
        <taxon>Eukaryota</taxon>
        <taxon>Metazoa</taxon>
        <taxon>Spiralia</taxon>
        <taxon>Lophotrochozoa</taxon>
        <taxon>Mollusca</taxon>
        <taxon>Bivalvia</taxon>
        <taxon>Autobranchia</taxon>
        <taxon>Heteroconchia</taxon>
        <taxon>Palaeoheterodonta</taxon>
        <taxon>Unionida</taxon>
        <taxon>Unionoidea</taxon>
        <taxon>Unionidae</taxon>
        <taxon>Ambleminae</taxon>
        <taxon>Lampsilini</taxon>
        <taxon>Potamilus</taxon>
    </lineage>
</organism>
<dbReference type="EMBL" id="JAEAOA010002313">
    <property type="protein sequence ID" value="KAK3593180.1"/>
    <property type="molecule type" value="Genomic_DNA"/>
</dbReference>